<dbReference type="InterPro" id="IPR001584">
    <property type="entry name" value="Integrase_cat-core"/>
</dbReference>
<protein>
    <submittedName>
        <fullName evidence="2">IS3 family transposase</fullName>
    </submittedName>
</protein>
<dbReference type="EMBL" id="JBHLWI010000088">
    <property type="protein sequence ID" value="MFC0264777.1"/>
    <property type="molecule type" value="Genomic_DNA"/>
</dbReference>
<dbReference type="InterPro" id="IPR012337">
    <property type="entry name" value="RNaseH-like_sf"/>
</dbReference>
<dbReference type="InterPro" id="IPR036397">
    <property type="entry name" value="RNaseH_sf"/>
</dbReference>
<dbReference type="RefSeq" id="WP_382389363.1">
    <property type="nucleotide sequence ID" value="NZ_JBHLWI010000088.1"/>
</dbReference>
<accession>A0ABV6FYX4</accession>
<evidence type="ECO:0000313" key="2">
    <source>
        <dbReference type="EMBL" id="MFC0264777.1"/>
    </source>
</evidence>
<dbReference type="InterPro" id="IPR048020">
    <property type="entry name" value="Transpos_IS3"/>
</dbReference>
<evidence type="ECO:0000259" key="1">
    <source>
        <dbReference type="PROSITE" id="PS50994"/>
    </source>
</evidence>
<organism evidence="2 3">
    <name type="scientific">Fontibacter flavus</name>
    <dbReference type="NCBI Taxonomy" id="654838"/>
    <lineage>
        <taxon>Bacteria</taxon>
        <taxon>Pseudomonadati</taxon>
        <taxon>Bacteroidota</taxon>
        <taxon>Cytophagia</taxon>
        <taxon>Cytophagales</taxon>
        <taxon>Cyclobacteriaceae</taxon>
        <taxon>Fontibacter</taxon>
    </lineage>
</organism>
<dbReference type="InterPro" id="IPR050900">
    <property type="entry name" value="Transposase_IS3/IS150/IS904"/>
</dbReference>
<evidence type="ECO:0000313" key="3">
    <source>
        <dbReference type="Proteomes" id="UP001589797"/>
    </source>
</evidence>
<reference evidence="2 3" key="1">
    <citation type="submission" date="2024-09" db="EMBL/GenBank/DDBJ databases">
        <authorList>
            <person name="Sun Q."/>
            <person name="Mori K."/>
        </authorList>
    </citation>
    <scope>NUCLEOTIDE SEQUENCE [LARGE SCALE GENOMIC DNA]</scope>
    <source>
        <strain evidence="2 3">CCM 7650</strain>
    </source>
</reference>
<dbReference type="Proteomes" id="UP001589797">
    <property type="component" value="Unassembled WGS sequence"/>
</dbReference>
<proteinExistence type="predicted"/>
<feature type="domain" description="Integrase catalytic" evidence="1">
    <location>
        <begin position="111"/>
        <end position="276"/>
    </location>
</feature>
<dbReference type="PANTHER" id="PTHR46889:SF5">
    <property type="entry name" value="INTEGRASE PROTEIN"/>
    <property type="match status" value="1"/>
</dbReference>
<dbReference type="NCBIfam" id="NF033516">
    <property type="entry name" value="transpos_IS3"/>
    <property type="match status" value="1"/>
</dbReference>
<dbReference type="SUPFAM" id="SSF53098">
    <property type="entry name" value="Ribonuclease H-like"/>
    <property type="match status" value="1"/>
</dbReference>
<dbReference type="PROSITE" id="PS50994">
    <property type="entry name" value="INTEGRASE"/>
    <property type="match status" value="1"/>
</dbReference>
<sequence length="337" mass="39309">MDQLCGLFGKSRQGYYKSLKYISREAFEEDLVLSLVFKIRKKAKTSRWGLRKLYPLIQKDLTKLKIKIGRDKLFDLLRMNGLLVTKRKRRFFTTQSHHWLRKYHNLVKNMVVSRPNQLWVSDITYVELNREVMYLYLITDAYSQKIVGWNLSLDLKAESALDALKMAFQSQKYIEPYSLIHHSDRGVQYCSYDYTDLLKKKKVWISMTKPASPHENAIAERVNGILKEEWLDDIAGEPRINAQKYISQIIKIYNDMRPHEGLGNNLTPNLVHDEGFPRHDTERVIGNKYSWKKKIESEKIRPENSNAIGPIDYSLASCSSAELASASSWYCKLSKTS</sequence>
<comment type="caution">
    <text evidence="2">The sequence shown here is derived from an EMBL/GenBank/DDBJ whole genome shotgun (WGS) entry which is preliminary data.</text>
</comment>
<keyword evidence="3" id="KW-1185">Reference proteome</keyword>
<name>A0ABV6FYX4_9BACT</name>
<gene>
    <name evidence="2" type="ORF">ACFFIP_18965</name>
</gene>
<dbReference type="Pfam" id="PF00665">
    <property type="entry name" value="rve"/>
    <property type="match status" value="1"/>
</dbReference>
<dbReference type="PANTHER" id="PTHR46889">
    <property type="entry name" value="TRANSPOSASE INSF FOR INSERTION SEQUENCE IS3B-RELATED"/>
    <property type="match status" value="1"/>
</dbReference>
<dbReference type="Gene3D" id="3.30.420.10">
    <property type="entry name" value="Ribonuclease H-like superfamily/Ribonuclease H"/>
    <property type="match status" value="1"/>
</dbReference>